<feature type="chain" id="PRO_5013755926" evidence="2">
    <location>
        <begin position="26"/>
        <end position="416"/>
    </location>
</feature>
<name>A0A2H0W315_9BACT</name>
<evidence type="ECO:0000313" key="4">
    <source>
        <dbReference type="Proteomes" id="UP000229056"/>
    </source>
</evidence>
<evidence type="ECO:0000256" key="2">
    <source>
        <dbReference type="SAM" id="SignalP"/>
    </source>
</evidence>
<dbReference type="AlphaFoldDB" id="A0A2H0W315"/>
<evidence type="ECO:0000313" key="3">
    <source>
        <dbReference type="EMBL" id="PIS05745.1"/>
    </source>
</evidence>
<reference evidence="4" key="1">
    <citation type="submission" date="2017-09" db="EMBL/GenBank/DDBJ databases">
        <title>Depth-based differentiation of microbial function through sediment-hosted aquifers and enrichment of novel symbionts in the deep terrestrial subsurface.</title>
        <authorList>
            <person name="Probst A.J."/>
            <person name="Ladd B."/>
            <person name="Jarett J.K."/>
            <person name="Geller-Mcgrath D.E."/>
            <person name="Sieber C.M.K."/>
            <person name="Emerson J.B."/>
            <person name="Anantharaman K."/>
            <person name="Thomas B.C."/>
            <person name="Malmstrom R."/>
            <person name="Stieglmeier M."/>
            <person name="Klingl A."/>
            <person name="Woyke T."/>
            <person name="Ryan C.M."/>
            <person name="Banfield J.F."/>
        </authorList>
    </citation>
    <scope>NUCLEOTIDE SEQUENCE [LARGE SCALE GENOMIC DNA]</scope>
</reference>
<sequence>MKKILVIVILSIITSLVLISQSALAVYAPTEGDLVKLSYDSAIYYVNSAGERRLFVNAPTFWSWYSGSWSDQNIKTITQSEFDGLTVGKNMAVRPGTNLIKFQNSNNLYVVIPGNKLCKATTGYGDNWRDRLVTIQNSFENNYTVDINCHVDAGDKLPDGTVFRISSPGQLFYVENGKARIIQDTIGDDAFIKNRFQHKFVVKNVPQSMFEIDIQNTVANKEFWIDDIDNNSDIFSEAYGSFSLYLQCLKNYDKTCLRDLAAKASLDEFNTELDSVNFQQLADFEYSVLNVYEKSMFVNNWFDNHQLIMNADVQKDIADDQVTYKMRSLKFIKEDNKWKLIGASDIIIGWFTDIEAQDRIRDTDKDGLTDFNERCESGFSNCIKTDPLDRDSDDDGWWDGIEKSVQTDPNNANSKP</sequence>
<proteinExistence type="predicted"/>
<dbReference type="Proteomes" id="UP000229056">
    <property type="component" value="Unassembled WGS sequence"/>
</dbReference>
<evidence type="ECO:0000256" key="1">
    <source>
        <dbReference type="SAM" id="MobiDB-lite"/>
    </source>
</evidence>
<protein>
    <submittedName>
        <fullName evidence="3">Uncharacterized protein</fullName>
    </submittedName>
</protein>
<accession>A0A2H0W315</accession>
<gene>
    <name evidence="3" type="ORF">COT80_03155</name>
</gene>
<dbReference type="EMBL" id="PEZY01000012">
    <property type="protein sequence ID" value="PIS05745.1"/>
    <property type="molecule type" value="Genomic_DNA"/>
</dbReference>
<keyword evidence="2" id="KW-0732">Signal</keyword>
<comment type="caution">
    <text evidence="3">The sequence shown here is derived from an EMBL/GenBank/DDBJ whole genome shotgun (WGS) entry which is preliminary data.</text>
</comment>
<feature type="compositionally biased region" description="Polar residues" evidence="1">
    <location>
        <begin position="404"/>
        <end position="416"/>
    </location>
</feature>
<organism evidence="3 4">
    <name type="scientific">Candidatus Buchananbacteria bacterium CG10_big_fil_rev_8_21_14_0_10_33_19</name>
    <dbReference type="NCBI Taxonomy" id="1974525"/>
    <lineage>
        <taxon>Bacteria</taxon>
        <taxon>Candidatus Buchananiibacteriota</taxon>
    </lineage>
</organism>
<feature type="signal peptide" evidence="2">
    <location>
        <begin position="1"/>
        <end position="25"/>
    </location>
</feature>
<feature type="region of interest" description="Disordered" evidence="1">
    <location>
        <begin position="385"/>
        <end position="416"/>
    </location>
</feature>